<feature type="transmembrane region" description="Helical" evidence="1">
    <location>
        <begin position="198"/>
        <end position="217"/>
    </location>
</feature>
<evidence type="ECO:0000256" key="1">
    <source>
        <dbReference type="SAM" id="Phobius"/>
    </source>
</evidence>
<protein>
    <submittedName>
        <fullName evidence="2">Uncharacterized protein</fullName>
    </submittedName>
</protein>
<comment type="caution">
    <text evidence="2">The sequence shown here is derived from an EMBL/GenBank/DDBJ whole genome shotgun (WGS) entry which is preliminary data.</text>
</comment>
<evidence type="ECO:0000313" key="3">
    <source>
        <dbReference type="Proteomes" id="UP001221566"/>
    </source>
</evidence>
<dbReference type="EMBL" id="JAQQKY010000016">
    <property type="protein sequence ID" value="MDC7692563.1"/>
    <property type="molecule type" value="Genomic_DNA"/>
</dbReference>
<name>A0ABT5I984_VOGIN</name>
<evidence type="ECO:0000313" key="2">
    <source>
        <dbReference type="EMBL" id="MDC7692563.1"/>
    </source>
</evidence>
<dbReference type="Proteomes" id="UP001221566">
    <property type="component" value="Unassembled WGS sequence"/>
</dbReference>
<gene>
    <name evidence="2" type="ORF">PQU93_17515</name>
</gene>
<keyword evidence="1" id="KW-1133">Transmembrane helix</keyword>
<accession>A0ABT5I984</accession>
<keyword evidence="1" id="KW-0472">Membrane</keyword>
<keyword evidence="3" id="KW-1185">Reference proteome</keyword>
<dbReference type="RefSeq" id="WP_272804145.1">
    <property type="nucleotide sequence ID" value="NZ_JAQQKY010000016.1"/>
</dbReference>
<sequence>MSLPTSELRAVSELMAQLDVLIQLIYGNGNAEQTGMLADIKSMNAEFTERLVQIRSLMEEAVKSFADVSQSYAAQISEPLERIRETADILDVLLQHTDPSFIANACINILKPSLLEPLCAALDAHAKAMASNQVADTVNAVISLLNDKIEEVVVLRREDIVSQVANEVRGEMMELLAVDSLRELQENYRVLREKNRRLLLLSCAGGVGCLLFALLAWL</sequence>
<reference evidence="2 3" key="1">
    <citation type="submission" date="2023-01" db="EMBL/GenBank/DDBJ databases">
        <title>Novel species of the genus Vogesella isolated from rivers.</title>
        <authorList>
            <person name="Lu H."/>
        </authorList>
    </citation>
    <scope>NUCLEOTIDE SEQUENCE [LARGE SCALE GENOMIC DNA]</scope>
    <source>
        <strain evidence="2 3">SH7W</strain>
    </source>
</reference>
<proteinExistence type="predicted"/>
<organism evidence="2 3">
    <name type="scientific">Vogesella indigofera</name>
    <name type="common">Pseudomonas indigofera</name>
    <dbReference type="NCBI Taxonomy" id="45465"/>
    <lineage>
        <taxon>Bacteria</taxon>
        <taxon>Pseudomonadati</taxon>
        <taxon>Pseudomonadota</taxon>
        <taxon>Betaproteobacteria</taxon>
        <taxon>Neisseriales</taxon>
        <taxon>Chromobacteriaceae</taxon>
        <taxon>Vogesella</taxon>
    </lineage>
</organism>
<keyword evidence="1" id="KW-0812">Transmembrane</keyword>